<dbReference type="GO" id="GO:0005737">
    <property type="term" value="C:cytoplasm"/>
    <property type="evidence" value="ECO:0007669"/>
    <property type="project" value="TreeGrafter"/>
</dbReference>
<dbReference type="Gene3D" id="3.30.9.10">
    <property type="entry name" value="D-Amino Acid Oxidase, subunit A, domain 2"/>
    <property type="match status" value="2"/>
</dbReference>
<dbReference type="Proteomes" id="UP000217182">
    <property type="component" value="Chromosome"/>
</dbReference>
<dbReference type="GO" id="GO:0008718">
    <property type="term" value="F:D-amino-acid dehydrogenase activity"/>
    <property type="evidence" value="ECO:0007669"/>
    <property type="project" value="TreeGrafter"/>
</dbReference>
<dbReference type="AlphaFoldDB" id="A0A250AWY7"/>
<evidence type="ECO:0000256" key="1">
    <source>
        <dbReference type="ARBA" id="ARBA00009410"/>
    </source>
</evidence>
<dbReference type="Pfam" id="PF01266">
    <property type="entry name" value="DAO"/>
    <property type="match status" value="1"/>
</dbReference>
<comment type="similarity">
    <text evidence="1">Belongs to the DadA oxidoreductase family.</text>
</comment>
<accession>A0A250AWY7</accession>
<gene>
    <name evidence="4" type="ORF">AWC35_03150</name>
</gene>
<dbReference type="RefSeq" id="WP_095845022.1">
    <property type="nucleotide sequence ID" value="NZ_CP014136.1"/>
</dbReference>
<evidence type="ECO:0000313" key="4">
    <source>
        <dbReference type="EMBL" id="ATA18424.1"/>
    </source>
</evidence>
<dbReference type="InterPro" id="IPR036188">
    <property type="entry name" value="FAD/NAD-bd_sf"/>
</dbReference>
<keyword evidence="5" id="KW-1185">Reference proteome</keyword>
<dbReference type="EMBL" id="CP014136">
    <property type="protein sequence ID" value="ATA18424.1"/>
    <property type="molecule type" value="Genomic_DNA"/>
</dbReference>
<dbReference type="InterPro" id="IPR006076">
    <property type="entry name" value="FAD-dep_OxRdtase"/>
</dbReference>
<dbReference type="PANTHER" id="PTHR13847:SF280">
    <property type="entry name" value="D-AMINO ACID DEHYDROGENASE"/>
    <property type="match status" value="1"/>
</dbReference>
<keyword evidence="2" id="KW-0560">Oxidoreductase</keyword>
<dbReference type="KEGG" id="gqu:AWC35_03150"/>
<sequence>MGPNVDLVASSPEFPHETEVVVVGGGIVGVATALALVARGVPTVLLEKGLVAAEQSSRNWGWCRRTGRDLRELPLINLSMQLWQGMNERLGRETGFRITGIGYAARSDAQQQRFQHWVQEARQHDIHSEWLTQAQLQHKLPGLSAGVQGALFTELDGRAEPQKAAPAMVAHAMEQGLNLQQHCAVRAIERAGGRVSEVVTERGAIRCRTVVVAGGAWSRLLMQGCGVTLPQLKVLSTVFRTGPTDFDPGSCISLGTVALRKRLDGGLTVASSMTSKADITPDSLRFARLFMPAYRVERQTLSLRLGRRFMEELLYWRPGQADRVSIYEHIRVLDPQIDPRAVQRIADNLLQAFPALAPLPIAQSWGGMIDTMPDAIPVISDVPAVPGLFLATGFSGHGFGIAPGAGQLMADLATGAPPSVDPHPFRLARFSDGERIRAQHWL</sequence>
<proteinExistence type="inferred from homology"/>
<reference evidence="4 5" key="1">
    <citation type="submission" date="2016-01" db="EMBL/GenBank/DDBJ databases">
        <authorList>
            <person name="Oliw E.H."/>
        </authorList>
    </citation>
    <scope>NUCLEOTIDE SEQUENCE [LARGE SCALE GENOMIC DNA]</scope>
    <source>
        <strain evidence="4 5">FRB97</strain>
    </source>
</reference>
<feature type="domain" description="FAD dependent oxidoreductase" evidence="3">
    <location>
        <begin position="20"/>
        <end position="412"/>
    </location>
</feature>
<evidence type="ECO:0000259" key="3">
    <source>
        <dbReference type="Pfam" id="PF01266"/>
    </source>
</evidence>
<dbReference type="GO" id="GO:0055130">
    <property type="term" value="P:D-alanine catabolic process"/>
    <property type="evidence" value="ECO:0007669"/>
    <property type="project" value="TreeGrafter"/>
</dbReference>
<protein>
    <submittedName>
        <fullName evidence="4">D-amino-acid oxidase</fullName>
    </submittedName>
</protein>
<dbReference type="SUPFAM" id="SSF51905">
    <property type="entry name" value="FAD/NAD(P)-binding domain"/>
    <property type="match status" value="1"/>
</dbReference>
<evidence type="ECO:0000313" key="5">
    <source>
        <dbReference type="Proteomes" id="UP000217182"/>
    </source>
</evidence>
<organism evidence="4 5">
    <name type="scientific">Gibbsiella quercinecans</name>
    <dbReference type="NCBI Taxonomy" id="929813"/>
    <lineage>
        <taxon>Bacteria</taxon>
        <taxon>Pseudomonadati</taxon>
        <taxon>Pseudomonadota</taxon>
        <taxon>Gammaproteobacteria</taxon>
        <taxon>Enterobacterales</taxon>
        <taxon>Yersiniaceae</taxon>
        <taxon>Gibbsiella</taxon>
    </lineage>
</organism>
<evidence type="ECO:0000256" key="2">
    <source>
        <dbReference type="ARBA" id="ARBA00023002"/>
    </source>
</evidence>
<name>A0A250AWY7_9GAMM</name>
<dbReference type="GO" id="GO:0005886">
    <property type="term" value="C:plasma membrane"/>
    <property type="evidence" value="ECO:0007669"/>
    <property type="project" value="TreeGrafter"/>
</dbReference>
<dbReference type="OrthoDB" id="9815989at2"/>
<dbReference type="PANTHER" id="PTHR13847">
    <property type="entry name" value="SARCOSINE DEHYDROGENASE-RELATED"/>
    <property type="match status" value="1"/>
</dbReference>
<dbReference type="Gene3D" id="3.50.50.60">
    <property type="entry name" value="FAD/NAD(P)-binding domain"/>
    <property type="match status" value="2"/>
</dbReference>